<dbReference type="Pfam" id="PF21234">
    <property type="entry name" value="Phosphatase-like_N"/>
    <property type="match status" value="1"/>
</dbReference>
<dbReference type="NCBIfam" id="NF046112">
    <property type="entry name" value="MSMEG_6209_Nter"/>
    <property type="match status" value="1"/>
</dbReference>
<dbReference type="Gene3D" id="1.10.8.1060">
    <property type="entry name" value="Corynebacterium glutamicum thioredoxin-dependent arsenate reductase, N-terminal domain"/>
    <property type="match status" value="1"/>
</dbReference>
<evidence type="ECO:0000259" key="1">
    <source>
        <dbReference type="Pfam" id="PF21234"/>
    </source>
</evidence>
<dbReference type="AlphaFoldDB" id="A0A4Y4BAE2"/>
<gene>
    <name evidence="2" type="ORF">MLI01_26640</name>
</gene>
<accession>A0A4Y4BAE2</accession>
<evidence type="ECO:0000313" key="3">
    <source>
        <dbReference type="Proteomes" id="UP000317410"/>
    </source>
</evidence>
<feature type="domain" description="Protein-tyrosine-phosphatase-like N-terminal" evidence="1">
    <location>
        <begin position="17"/>
        <end position="72"/>
    </location>
</feature>
<dbReference type="RefSeq" id="WP_174799595.1">
    <property type="nucleotide sequence ID" value="NZ_BJNQ01000021.1"/>
</dbReference>
<reference evidence="2 3" key="1">
    <citation type="submission" date="2019-06" db="EMBL/GenBank/DDBJ databases">
        <title>Whole genome shotgun sequence of Microbacterium liquefaciens NBRC 15037.</title>
        <authorList>
            <person name="Hosoyama A."/>
            <person name="Uohara A."/>
            <person name="Ohji S."/>
            <person name="Ichikawa N."/>
        </authorList>
    </citation>
    <scope>NUCLEOTIDE SEQUENCE [LARGE SCALE GENOMIC DNA]</scope>
    <source>
        <strain evidence="2 3">NBRC 15037</strain>
    </source>
</reference>
<dbReference type="EMBL" id="BJNQ01000021">
    <property type="protein sequence ID" value="GEC76519.1"/>
    <property type="molecule type" value="Genomic_DNA"/>
</dbReference>
<proteinExistence type="predicted"/>
<dbReference type="Proteomes" id="UP000317410">
    <property type="component" value="Unassembled WGS sequence"/>
</dbReference>
<sequence>MNAHRGQDGLLSPDLVLHRAAERLAHQFTGTVNEETVERVVFESYTALARTAAVTTHLPTVAEKFARDRLTAAS</sequence>
<protein>
    <recommendedName>
        <fullName evidence="1">Protein-tyrosine-phosphatase-like N-terminal domain-containing protein</fullName>
    </recommendedName>
</protein>
<evidence type="ECO:0000313" key="2">
    <source>
        <dbReference type="EMBL" id="GEC76519.1"/>
    </source>
</evidence>
<organism evidence="2 3">
    <name type="scientific">Microbacterium maritypicum</name>
    <name type="common">Microbacterium liquefaciens</name>
    <dbReference type="NCBI Taxonomy" id="33918"/>
    <lineage>
        <taxon>Bacteria</taxon>
        <taxon>Bacillati</taxon>
        <taxon>Actinomycetota</taxon>
        <taxon>Actinomycetes</taxon>
        <taxon>Micrococcales</taxon>
        <taxon>Microbacteriaceae</taxon>
        <taxon>Microbacterium</taxon>
    </lineage>
</organism>
<name>A0A4Y4BAE2_MICMQ</name>
<dbReference type="InterPro" id="IPR048716">
    <property type="entry name" value="Phosphatase-like_N"/>
</dbReference>
<comment type="caution">
    <text evidence="2">The sequence shown here is derived from an EMBL/GenBank/DDBJ whole genome shotgun (WGS) entry which is preliminary data.</text>
</comment>